<feature type="transmembrane region" description="Helical" evidence="8">
    <location>
        <begin position="350"/>
        <end position="372"/>
    </location>
</feature>
<evidence type="ECO:0000256" key="4">
    <source>
        <dbReference type="ARBA" id="ARBA00022475"/>
    </source>
</evidence>
<feature type="transmembrane region" description="Helical" evidence="8">
    <location>
        <begin position="20"/>
        <end position="38"/>
    </location>
</feature>
<evidence type="ECO:0000256" key="8">
    <source>
        <dbReference type="SAM" id="Phobius"/>
    </source>
</evidence>
<evidence type="ECO:0000256" key="3">
    <source>
        <dbReference type="ARBA" id="ARBA00022448"/>
    </source>
</evidence>
<keyword evidence="3" id="KW-0813">Transport</keyword>
<dbReference type="PROSITE" id="PS50850">
    <property type="entry name" value="MFS"/>
    <property type="match status" value="1"/>
</dbReference>
<accession>A0ABV2CVR9</accession>
<sequence>MSLSPRPFPSADAADFGRFVRISVALFMAGFATFSLLYCTQPLLPEFAAEFRLSPAGSSLALSLSTACLAFAILCVGALSESIGRRRLMFCSICLAALLNLLAAVSPGWGWLLAARALEGLALGGVPAVAMAYLAEETPSRRLGLAMGLYVAGTAFGGMTGRVAIGFLAAHAGWREAMAGVALTGFLLATGFVLLLPPSRHFVRRTGLGLDFHLKAWRRHLLHPQLPALFMIGFLAMGVFVTLYNYIGFRLVGEPWHLNHAQIGLIFMAYLSGMAASPLAGALADRWGRAAVALGGSVVMLAGMLLTLSSTLPRIICGITLLTAGFFATHSVASAWVGRLAESHKGHASSLYLLGYYLGSSVLGSLGGWFWAEGGWGGVVYSGTALILVVVLLTFYLRNEESSLTP</sequence>
<feature type="transmembrane region" description="Helical" evidence="8">
    <location>
        <begin position="261"/>
        <end position="283"/>
    </location>
</feature>
<feature type="domain" description="Major facilitator superfamily (MFS) profile" evidence="9">
    <location>
        <begin position="18"/>
        <end position="402"/>
    </location>
</feature>
<feature type="transmembrane region" description="Helical" evidence="8">
    <location>
        <begin position="111"/>
        <end position="135"/>
    </location>
</feature>
<dbReference type="Proteomes" id="UP001548590">
    <property type="component" value="Unassembled WGS sequence"/>
</dbReference>
<comment type="caution">
    <text evidence="10">The sequence shown here is derived from an EMBL/GenBank/DDBJ whole genome shotgun (WGS) entry which is preliminary data.</text>
</comment>
<keyword evidence="7 8" id="KW-0472">Membrane</keyword>
<dbReference type="Pfam" id="PF07690">
    <property type="entry name" value="MFS_1"/>
    <property type="match status" value="1"/>
</dbReference>
<dbReference type="PANTHER" id="PTHR43271:SF1">
    <property type="entry name" value="INNER MEMBRANE TRANSPORT PROTEIN YNFM"/>
    <property type="match status" value="1"/>
</dbReference>
<reference evidence="10 11" key="1">
    <citation type="submission" date="2024-07" db="EMBL/GenBank/DDBJ databases">
        <title>Uliginosibacterium paludis KCTC:42655.</title>
        <authorList>
            <person name="Kim M.K."/>
        </authorList>
    </citation>
    <scope>NUCLEOTIDE SEQUENCE [LARGE SCALE GENOMIC DNA]</scope>
    <source>
        <strain evidence="10 11">KCTC 42655</strain>
    </source>
</reference>
<keyword evidence="6 8" id="KW-1133">Transmembrane helix</keyword>
<proteinExistence type="inferred from homology"/>
<feature type="transmembrane region" description="Helical" evidence="8">
    <location>
        <begin position="58"/>
        <end position="79"/>
    </location>
</feature>
<feature type="transmembrane region" description="Helical" evidence="8">
    <location>
        <begin position="378"/>
        <end position="397"/>
    </location>
</feature>
<evidence type="ECO:0000256" key="6">
    <source>
        <dbReference type="ARBA" id="ARBA00022989"/>
    </source>
</evidence>
<feature type="transmembrane region" description="Helical" evidence="8">
    <location>
        <begin position="315"/>
        <end position="338"/>
    </location>
</feature>
<protein>
    <submittedName>
        <fullName evidence="10">MFS transporter</fullName>
    </submittedName>
</protein>
<feature type="transmembrane region" description="Helical" evidence="8">
    <location>
        <begin position="177"/>
        <end position="196"/>
    </location>
</feature>
<feature type="transmembrane region" description="Helical" evidence="8">
    <location>
        <begin position="88"/>
        <end position="105"/>
    </location>
</feature>
<evidence type="ECO:0000256" key="1">
    <source>
        <dbReference type="ARBA" id="ARBA00004651"/>
    </source>
</evidence>
<feature type="transmembrane region" description="Helical" evidence="8">
    <location>
        <begin position="228"/>
        <end position="249"/>
    </location>
</feature>
<feature type="transmembrane region" description="Helical" evidence="8">
    <location>
        <begin position="147"/>
        <end position="171"/>
    </location>
</feature>
<dbReference type="RefSeq" id="WP_345923011.1">
    <property type="nucleotide sequence ID" value="NZ_JBDIVF010000001.1"/>
</dbReference>
<feature type="transmembrane region" description="Helical" evidence="8">
    <location>
        <begin position="290"/>
        <end position="309"/>
    </location>
</feature>
<comment type="similarity">
    <text evidence="2">Belongs to the major facilitator superfamily.</text>
</comment>
<dbReference type="SUPFAM" id="SSF103473">
    <property type="entry name" value="MFS general substrate transporter"/>
    <property type="match status" value="1"/>
</dbReference>
<keyword evidence="4" id="KW-1003">Cell membrane</keyword>
<gene>
    <name evidence="10" type="ORF">ABVT11_19500</name>
</gene>
<evidence type="ECO:0000313" key="11">
    <source>
        <dbReference type="Proteomes" id="UP001548590"/>
    </source>
</evidence>
<dbReference type="InterPro" id="IPR036259">
    <property type="entry name" value="MFS_trans_sf"/>
</dbReference>
<keyword evidence="11" id="KW-1185">Reference proteome</keyword>
<dbReference type="PROSITE" id="PS00216">
    <property type="entry name" value="SUGAR_TRANSPORT_1"/>
    <property type="match status" value="1"/>
</dbReference>
<evidence type="ECO:0000256" key="5">
    <source>
        <dbReference type="ARBA" id="ARBA00022692"/>
    </source>
</evidence>
<organism evidence="10 11">
    <name type="scientific">Uliginosibacterium paludis</name>
    <dbReference type="NCBI Taxonomy" id="1615952"/>
    <lineage>
        <taxon>Bacteria</taxon>
        <taxon>Pseudomonadati</taxon>
        <taxon>Pseudomonadota</taxon>
        <taxon>Betaproteobacteria</taxon>
        <taxon>Rhodocyclales</taxon>
        <taxon>Zoogloeaceae</taxon>
        <taxon>Uliginosibacterium</taxon>
    </lineage>
</organism>
<dbReference type="InterPro" id="IPR011701">
    <property type="entry name" value="MFS"/>
</dbReference>
<evidence type="ECO:0000256" key="2">
    <source>
        <dbReference type="ARBA" id="ARBA00008335"/>
    </source>
</evidence>
<dbReference type="PANTHER" id="PTHR43271">
    <property type="entry name" value="BLL2771 PROTEIN"/>
    <property type="match status" value="1"/>
</dbReference>
<dbReference type="InterPro" id="IPR005829">
    <property type="entry name" value="Sugar_transporter_CS"/>
</dbReference>
<dbReference type="Gene3D" id="1.20.1250.20">
    <property type="entry name" value="MFS general substrate transporter like domains"/>
    <property type="match status" value="1"/>
</dbReference>
<evidence type="ECO:0000313" key="10">
    <source>
        <dbReference type="EMBL" id="MET1492035.1"/>
    </source>
</evidence>
<evidence type="ECO:0000256" key="7">
    <source>
        <dbReference type="ARBA" id="ARBA00023136"/>
    </source>
</evidence>
<dbReference type="CDD" id="cd17324">
    <property type="entry name" value="MFS_NepI_like"/>
    <property type="match status" value="1"/>
</dbReference>
<comment type="subcellular location">
    <subcellularLocation>
        <location evidence="1">Cell membrane</location>
        <topology evidence="1">Multi-pass membrane protein</topology>
    </subcellularLocation>
</comment>
<keyword evidence="5 8" id="KW-0812">Transmembrane</keyword>
<dbReference type="InterPro" id="IPR020846">
    <property type="entry name" value="MFS_dom"/>
</dbReference>
<name>A0ABV2CVR9_9RHOO</name>
<evidence type="ECO:0000259" key="9">
    <source>
        <dbReference type="PROSITE" id="PS50850"/>
    </source>
</evidence>
<dbReference type="EMBL" id="JBEWLZ010000019">
    <property type="protein sequence ID" value="MET1492035.1"/>
    <property type="molecule type" value="Genomic_DNA"/>
</dbReference>